<reference evidence="4" key="1">
    <citation type="submission" date="2013-03" db="EMBL/GenBank/DDBJ databases">
        <title>The Genome Sequence of Anopheles epiroticus epiroticus2.</title>
        <authorList>
            <consortium name="The Broad Institute Genomics Platform"/>
            <person name="Neafsey D.E."/>
            <person name="Howell P."/>
            <person name="Walker B."/>
            <person name="Young S.K."/>
            <person name="Zeng Q."/>
            <person name="Gargeya S."/>
            <person name="Fitzgerald M."/>
            <person name="Haas B."/>
            <person name="Abouelleil A."/>
            <person name="Allen A.W."/>
            <person name="Alvarado L."/>
            <person name="Arachchi H.M."/>
            <person name="Berlin A.M."/>
            <person name="Chapman S.B."/>
            <person name="Gainer-Dewar J."/>
            <person name="Goldberg J."/>
            <person name="Griggs A."/>
            <person name="Gujja S."/>
            <person name="Hansen M."/>
            <person name="Howarth C."/>
            <person name="Imamovic A."/>
            <person name="Ireland A."/>
            <person name="Larimer J."/>
            <person name="McCowan C."/>
            <person name="Murphy C."/>
            <person name="Pearson M."/>
            <person name="Poon T.W."/>
            <person name="Priest M."/>
            <person name="Roberts A."/>
            <person name="Saif S."/>
            <person name="Shea T."/>
            <person name="Sisk P."/>
            <person name="Sykes S."/>
            <person name="Wortman J."/>
            <person name="Nusbaum C."/>
            <person name="Birren B."/>
        </authorList>
    </citation>
    <scope>NUCLEOTIDE SEQUENCE [LARGE SCALE GENOMIC DNA]</scope>
    <source>
        <strain evidence="4">Epiroticus2</strain>
    </source>
</reference>
<feature type="region of interest" description="Disordered" evidence="2">
    <location>
        <begin position="1"/>
        <end position="51"/>
    </location>
</feature>
<dbReference type="STRING" id="199890.A0A182PVW6"/>
<dbReference type="AlphaFoldDB" id="A0A182PVW6"/>
<proteinExistence type="predicted"/>
<evidence type="ECO:0000256" key="1">
    <source>
        <dbReference type="SAM" id="Coils"/>
    </source>
</evidence>
<dbReference type="EnsemblMetazoa" id="AEPI011103-RA">
    <property type="protein sequence ID" value="AEPI011103-PA"/>
    <property type="gene ID" value="AEPI011103"/>
</dbReference>
<dbReference type="InterPro" id="IPR005312">
    <property type="entry name" value="DUF1759"/>
</dbReference>
<evidence type="ECO:0000256" key="2">
    <source>
        <dbReference type="SAM" id="MobiDB-lite"/>
    </source>
</evidence>
<dbReference type="Pfam" id="PF03564">
    <property type="entry name" value="DUF1759"/>
    <property type="match status" value="1"/>
</dbReference>
<keyword evidence="1" id="KW-0175">Coiled coil</keyword>
<keyword evidence="4" id="KW-1185">Reference proteome</keyword>
<accession>A0A182PVW6</accession>
<dbReference type="VEuPathDB" id="VectorBase:AEPI011103"/>
<feature type="region of interest" description="Disordered" evidence="2">
    <location>
        <begin position="126"/>
        <end position="146"/>
    </location>
</feature>
<dbReference type="CDD" id="cd00303">
    <property type="entry name" value="retropepsin_like"/>
    <property type="match status" value="1"/>
</dbReference>
<feature type="compositionally biased region" description="Basic and acidic residues" evidence="2">
    <location>
        <begin position="126"/>
        <end position="138"/>
    </location>
</feature>
<sequence length="496" mass="54985">MISDGAEVVAPGEQVAEQQEPQAGPSASSTAWTVGIETKDATPGSSGASPSLDSIAIRELAVRRRKLELERLEFEAEKARKEIEFEERELEITRQLARQDMLTTSQTEKTTAWLAETDRVGMASLTKRDGGDMADPRTVHYPTTPLGSRVSIPPRYDPTWIYDQKAAQEREYAEWRRAIDSSIAGDRENCRARQHHFVTPCTANGGVHHASPSTNAGFGNTVINQSHGNARNAIGHDLPVFNGTISEWPIFYAHFKRSTIACGFTEEENLLRLQRALREPALEAVEDLLLLPHSLDETLRVLETEFGRPEQIIESLIEKVTQMPAPRIEKLETIASFGSAVRKMCAAIRVSGLRDYMCNVALLKELAAKLPPTTRLEWGRYKRQLPEATLMEFGKWIAEIGEGASLEYLPVVLYGSNKTVRTFAFIDSGSSATFMDQSLLKELDLVGAPSPLCLKWTGNTTRSEVGSVKVSLRISGDYDGAAARWSRGGHWVNLFL</sequence>
<dbReference type="Proteomes" id="UP000075885">
    <property type="component" value="Unassembled WGS sequence"/>
</dbReference>
<evidence type="ECO:0000313" key="4">
    <source>
        <dbReference type="Proteomes" id="UP000075885"/>
    </source>
</evidence>
<feature type="compositionally biased region" description="Polar residues" evidence="2">
    <location>
        <begin position="16"/>
        <end position="32"/>
    </location>
</feature>
<dbReference type="PANTHER" id="PTHR47331">
    <property type="entry name" value="PHD-TYPE DOMAIN-CONTAINING PROTEIN"/>
    <property type="match status" value="1"/>
</dbReference>
<organism evidence="3 4">
    <name type="scientific">Anopheles epiroticus</name>
    <dbReference type="NCBI Taxonomy" id="199890"/>
    <lineage>
        <taxon>Eukaryota</taxon>
        <taxon>Metazoa</taxon>
        <taxon>Ecdysozoa</taxon>
        <taxon>Arthropoda</taxon>
        <taxon>Hexapoda</taxon>
        <taxon>Insecta</taxon>
        <taxon>Pterygota</taxon>
        <taxon>Neoptera</taxon>
        <taxon>Endopterygota</taxon>
        <taxon>Diptera</taxon>
        <taxon>Nematocera</taxon>
        <taxon>Culicoidea</taxon>
        <taxon>Culicidae</taxon>
        <taxon>Anophelinae</taxon>
        <taxon>Anopheles</taxon>
    </lineage>
</organism>
<evidence type="ECO:0000313" key="3">
    <source>
        <dbReference type="EnsemblMetazoa" id="AEPI011103-PA"/>
    </source>
</evidence>
<name>A0A182PVW6_9DIPT</name>
<feature type="coiled-coil region" evidence="1">
    <location>
        <begin position="57"/>
        <end position="96"/>
    </location>
</feature>
<reference evidence="3" key="2">
    <citation type="submission" date="2020-05" db="UniProtKB">
        <authorList>
            <consortium name="EnsemblMetazoa"/>
        </authorList>
    </citation>
    <scope>IDENTIFICATION</scope>
    <source>
        <strain evidence="3">Epiroticus2</strain>
    </source>
</reference>
<protein>
    <submittedName>
        <fullName evidence="3">Uncharacterized protein</fullName>
    </submittedName>
</protein>